<feature type="binding site" evidence="8">
    <location>
        <position position="188"/>
    </location>
    <ligand>
        <name>deamido-NAD(+)</name>
        <dbReference type="ChEBI" id="CHEBI:58437"/>
        <note>ligand shared between two neighboring subunits</note>
    </ligand>
</feature>
<feature type="binding site" description="in other chain" evidence="8">
    <location>
        <position position="148"/>
    </location>
    <ligand>
        <name>deamido-NAD(+)</name>
        <dbReference type="ChEBI" id="CHEBI:58437"/>
        <note>ligand shared between two neighboring subunits</note>
    </ligand>
</feature>
<evidence type="ECO:0000256" key="3">
    <source>
        <dbReference type="ARBA" id="ARBA00022723"/>
    </source>
</evidence>
<feature type="binding site" evidence="8">
    <location>
        <position position="197"/>
    </location>
    <ligand>
        <name>ATP</name>
        <dbReference type="ChEBI" id="CHEBI:30616"/>
    </ligand>
</feature>
<dbReference type="Proteomes" id="UP000274762">
    <property type="component" value="Unassembled WGS sequence"/>
</dbReference>
<organism evidence="12 13">
    <name type="scientific">Williamsia marianensis</name>
    <dbReference type="NCBI Taxonomy" id="85044"/>
    <lineage>
        <taxon>Bacteria</taxon>
        <taxon>Bacillati</taxon>
        <taxon>Actinomycetota</taxon>
        <taxon>Actinomycetes</taxon>
        <taxon>Mycobacteriales</taxon>
        <taxon>Nocardiaceae</taxon>
        <taxon>Williamsia</taxon>
    </lineage>
</organism>
<evidence type="ECO:0000256" key="4">
    <source>
        <dbReference type="ARBA" id="ARBA00022741"/>
    </source>
</evidence>
<dbReference type="GO" id="GO:0004359">
    <property type="term" value="F:glutaminase activity"/>
    <property type="evidence" value="ECO:0007669"/>
    <property type="project" value="InterPro"/>
</dbReference>
<keyword evidence="7 8" id="KW-0520">NAD</keyword>
<feature type="binding site" evidence="8">
    <location>
        <position position="219"/>
    </location>
    <ligand>
        <name>ATP</name>
        <dbReference type="ChEBI" id="CHEBI:30616"/>
    </ligand>
</feature>
<dbReference type="SUPFAM" id="SSF52402">
    <property type="entry name" value="Adenine nucleotide alpha hydrolases-like"/>
    <property type="match status" value="1"/>
</dbReference>
<evidence type="ECO:0000259" key="11">
    <source>
        <dbReference type="Pfam" id="PF02540"/>
    </source>
</evidence>
<keyword evidence="2 8" id="KW-0436">Ligase</keyword>
<dbReference type="HAMAP" id="MF_00193">
    <property type="entry name" value="NadE_ammonia_dep"/>
    <property type="match status" value="1"/>
</dbReference>
<sequence>MYPGYGEVMYSLADTVRNELNVRADIDVAAEVENRVQFLVDYAQNAGANGFVLGISGGQDSSLAGRLCQLAVDRINQSGGSAEFVAVLLPYGVQADQADVDTAIDYIKPSRTISVNIKDTADAAAKATAAALGIDELTDLVRGNVKARERMIVQYAVAGQLNLIVVGTDHAAEAVTGFFTKYGDGGADVVPLSGLTKGQGARLLEHLGAPDSLWTKVPTADLEDDRPAIPDEEALGVTYREIDAYLTGEAVSDEAAKTIEQAFVKTRHKRTVPVAPTDLWWRDPTG</sequence>
<dbReference type="CDD" id="cd00553">
    <property type="entry name" value="NAD_synthase"/>
    <property type="match status" value="1"/>
</dbReference>
<comment type="subunit">
    <text evidence="8">Homodimer.</text>
</comment>
<dbReference type="InterPro" id="IPR003694">
    <property type="entry name" value="NAD_synthase"/>
</dbReference>
<feature type="binding site" evidence="8">
    <location>
        <position position="168"/>
    </location>
    <ligand>
        <name>ATP</name>
        <dbReference type="ChEBI" id="CHEBI:30616"/>
    </ligand>
</feature>
<evidence type="ECO:0000256" key="9">
    <source>
        <dbReference type="RuleBase" id="RU003811"/>
    </source>
</evidence>
<proteinExistence type="inferred from homology"/>
<dbReference type="Pfam" id="PF02540">
    <property type="entry name" value="NAD_synthase"/>
    <property type="match status" value="1"/>
</dbReference>
<evidence type="ECO:0000256" key="7">
    <source>
        <dbReference type="ARBA" id="ARBA00023027"/>
    </source>
</evidence>
<keyword evidence="4 8" id="KW-0547">Nucleotide-binding</keyword>
<keyword evidence="3 8" id="KW-0479">Metal-binding</keyword>
<feature type="binding site" description="in other chain" evidence="8">
    <location>
        <begin position="268"/>
        <end position="269"/>
    </location>
    <ligand>
        <name>deamido-NAD(+)</name>
        <dbReference type="ChEBI" id="CHEBI:58437"/>
        <note>ligand shared between two neighboring subunits</note>
    </ligand>
</feature>
<accession>A0A495JYW5</accession>
<comment type="function">
    <text evidence="8">Catalyzes the ATP-dependent amidation of deamido-NAD to form NAD. Uses ammonia as a nitrogen source.</text>
</comment>
<dbReference type="NCBIfam" id="TIGR00552">
    <property type="entry name" value="nadE"/>
    <property type="match status" value="1"/>
</dbReference>
<keyword evidence="5 8" id="KW-0067">ATP-binding</keyword>
<dbReference type="GO" id="GO:0005524">
    <property type="term" value="F:ATP binding"/>
    <property type="evidence" value="ECO:0007669"/>
    <property type="project" value="UniProtKB-UniRule"/>
</dbReference>
<dbReference type="EC" id="6.3.1.5" evidence="8 10"/>
<evidence type="ECO:0000256" key="6">
    <source>
        <dbReference type="ARBA" id="ARBA00022842"/>
    </source>
</evidence>
<protein>
    <recommendedName>
        <fullName evidence="8 10">NH(3)-dependent NAD(+) synthetase</fullName>
        <ecNumber evidence="8 10">6.3.1.5</ecNumber>
    </recommendedName>
</protein>
<dbReference type="GO" id="GO:0005737">
    <property type="term" value="C:cytoplasm"/>
    <property type="evidence" value="ECO:0007669"/>
    <property type="project" value="InterPro"/>
</dbReference>
<comment type="pathway">
    <text evidence="8">Cofactor biosynthesis; NAD(+) biosynthesis; NAD(+) from deamido-NAD(+) (ammonia route): step 1/1.</text>
</comment>
<evidence type="ECO:0000313" key="12">
    <source>
        <dbReference type="EMBL" id="RKR93464.1"/>
    </source>
</evidence>
<dbReference type="NCBIfam" id="NF001979">
    <property type="entry name" value="PRK00768.1"/>
    <property type="match status" value="1"/>
</dbReference>
<evidence type="ECO:0000256" key="5">
    <source>
        <dbReference type="ARBA" id="ARBA00022840"/>
    </source>
</evidence>
<dbReference type="InterPro" id="IPR014729">
    <property type="entry name" value="Rossmann-like_a/b/a_fold"/>
</dbReference>
<dbReference type="GO" id="GO:0003952">
    <property type="term" value="F:NAD+ synthase (glutamine-hydrolyzing) activity"/>
    <property type="evidence" value="ECO:0007669"/>
    <property type="project" value="InterPro"/>
</dbReference>
<comment type="catalytic activity">
    <reaction evidence="8 10">
        <text>deamido-NAD(+) + NH4(+) + ATP = AMP + diphosphate + NAD(+) + H(+)</text>
        <dbReference type="Rhea" id="RHEA:21188"/>
        <dbReference type="ChEBI" id="CHEBI:15378"/>
        <dbReference type="ChEBI" id="CHEBI:28938"/>
        <dbReference type="ChEBI" id="CHEBI:30616"/>
        <dbReference type="ChEBI" id="CHEBI:33019"/>
        <dbReference type="ChEBI" id="CHEBI:57540"/>
        <dbReference type="ChEBI" id="CHEBI:58437"/>
        <dbReference type="ChEBI" id="CHEBI:456215"/>
        <dbReference type="EC" id="6.3.1.5"/>
    </reaction>
</comment>
<reference evidence="12 13" key="1">
    <citation type="submission" date="2018-10" db="EMBL/GenBank/DDBJ databases">
        <title>Sequencing the genomes of 1000 actinobacteria strains.</title>
        <authorList>
            <person name="Klenk H.-P."/>
        </authorList>
    </citation>
    <scope>NUCLEOTIDE SEQUENCE [LARGE SCALE GENOMIC DNA]</scope>
    <source>
        <strain evidence="12 13">DSM 44343</strain>
    </source>
</reference>
<gene>
    <name evidence="8" type="primary">nadE</name>
    <name evidence="12" type="ORF">DFJ75_0248</name>
</gene>
<evidence type="ECO:0000256" key="8">
    <source>
        <dbReference type="HAMAP-Rule" id="MF_00193"/>
    </source>
</evidence>
<dbReference type="GO" id="GO:0009435">
    <property type="term" value="P:NAD+ biosynthetic process"/>
    <property type="evidence" value="ECO:0007669"/>
    <property type="project" value="UniProtKB-UniRule"/>
</dbReference>
<evidence type="ECO:0000256" key="1">
    <source>
        <dbReference type="ARBA" id="ARBA00005859"/>
    </source>
</evidence>
<feature type="domain" description="NAD/GMP synthase" evidence="11">
    <location>
        <begin position="32"/>
        <end position="273"/>
    </location>
</feature>
<dbReference type="AlphaFoldDB" id="A0A495JYW5"/>
<evidence type="ECO:0000313" key="13">
    <source>
        <dbReference type="Proteomes" id="UP000274762"/>
    </source>
</evidence>
<feature type="binding site" description="in other chain" evidence="8">
    <location>
        <position position="181"/>
    </location>
    <ligand>
        <name>deamido-NAD(+)</name>
        <dbReference type="ChEBI" id="CHEBI:58437"/>
        <note>ligand shared between two neighboring subunits</note>
    </ligand>
</feature>
<dbReference type="PANTHER" id="PTHR23090:SF7">
    <property type="entry name" value="NH(3)-DEPENDENT NAD(+) SYNTHETASE"/>
    <property type="match status" value="1"/>
</dbReference>
<dbReference type="GO" id="GO:0046872">
    <property type="term" value="F:metal ion binding"/>
    <property type="evidence" value="ECO:0007669"/>
    <property type="project" value="UniProtKB-KW"/>
</dbReference>
<dbReference type="Gene3D" id="3.40.50.620">
    <property type="entry name" value="HUPs"/>
    <property type="match status" value="1"/>
</dbReference>
<feature type="binding site" evidence="8">
    <location>
        <position position="60"/>
    </location>
    <ligand>
        <name>Mg(2+)</name>
        <dbReference type="ChEBI" id="CHEBI:18420"/>
    </ligand>
</feature>
<dbReference type="UniPathway" id="UPA00253">
    <property type="reaction ID" value="UER00333"/>
</dbReference>
<dbReference type="InterPro" id="IPR022926">
    <property type="entry name" value="NH(3)-dep_NAD(+)_synth"/>
</dbReference>
<dbReference type="InterPro" id="IPR022310">
    <property type="entry name" value="NAD/GMP_synthase"/>
</dbReference>
<evidence type="ECO:0000256" key="2">
    <source>
        <dbReference type="ARBA" id="ARBA00022598"/>
    </source>
</evidence>
<keyword evidence="6 8" id="KW-0460">Magnesium</keyword>
<dbReference type="PANTHER" id="PTHR23090">
    <property type="entry name" value="NH 3 /GLUTAMINE-DEPENDENT NAD + SYNTHETASE"/>
    <property type="match status" value="1"/>
</dbReference>
<dbReference type="EMBL" id="RBKV01000001">
    <property type="protein sequence ID" value="RKR93464.1"/>
    <property type="molecule type" value="Genomic_DNA"/>
</dbReference>
<comment type="similarity">
    <text evidence="1 8 9">Belongs to the NAD synthetase family.</text>
</comment>
<feature type="binding site" evidence="8">
    <location>
        <begin position="54"/>
        <end position="61"/>
    </location>
    <ligand>
        <name>ATP</name>
        <dbReference type="ChEBI" id="CHEBI:30616"/>
    </ligand>
</feature>
<dbReference type="GO" id="GO:0008795">
    <property type="term" value="F:NAD+ synthase activity"/>
    <property type="evidence" value="ECO:0007669"/>
    <property type="project" value="UniProtKB-UniRule"/>
</dbReference>
<name>A0A495JYW5_WILMA</name>
<comment type="caution">
    <text evidence="12">The sequence shown here is derived from an EMBL/GenBank/DDBJ whole genome shotgun (WGS) entry which is preliminary data.</text>
</comment>
<evidence type="ECO:0000256" key="10">
    <source>
        <dbReference type="RuleBase" id="RU003812"/>
    </source>
</evidence>
<feature type="binding site" evidence="8">
    <location>
        <position position="173"/>
    </location>
    <ligand>
        <name>Mg(2+)</name>
        <dbReference type="ChEBI" id="CHEBI:18420"/>
    </ligand>
</feature>